<evidence type="ECO:0000256" key="1">
    <source>
        <dbReference type="SAM" id="MobiDB-lite"/>
    </source>
</evidence>
<dbReference type="AlphaFoldDB" id="A0A8I6SI52"/>
<sequence>MGEKGNKAPFLADFFTLQQKEDAFIEIWKRITKEDIDFEALSKEEEITYYNNPNKTALRQEYDIRFHFDLDFDPRTKRCDRHNLNIVRNNIYKEEMNRIFPVVVSHTYGHRKTNLEGTALISHKKKRIIQDLSSRNQLNLKPTKKNPPIQGYPQLS</sequence>
<name>A0A8I6SI52_CIMLE</name>
<feature type="region of interest" description="Disordered" evidence="1">
    <location>
        <begin position="134"/>
        <end position="156"/>
    </location>
</feature>
<evidence type="ECO:0000313" key="3">
    <source>
        <dbReference type="Proteomes" id="UP000494040"/>
    </source>
</evidence>
<dbReference type="GeneID" id="112126780"/>
<proteinExistence type="predicted"/>
<accession>A0A8I6SI52</accession>
<dbReference type="InterPro" id="IPR027901">
    <property type="entry name" value="CFAP90"/>
</dbReference>
<reference evidence="2" key="1">
    <citation type="submission" date="2022-01" db="UniProtKB">
        <authorList>
            <consortium name="EnsemblMetazoa"/>
        </authorList>
    </citation>
    <scope>IDENTIFICATION</scope>
</reference>
<keyword evidence="3" id="KW-1185">Reference proteome</keyword>
<dbReference type="EnsemblMetazoa" id="XM_024226574.1">
    <property type="protein sequence ID" value="XP_024082342.1"/>
    <property type="gene ID" value="LOC112126780"/>
</dbReference>
<protein>
    <submittedName>
        <fullName evidence="2">Uncharacterized protein</fullName>
    </submittedName>
</protein>
<dbReference type="RefSeq" id="XP_024082342.1">
    <property type="nucleotide sequence ID" value="XM_024226574.1"/>
</dbReference>
<organism evidence="2 3">
    <name type="scientific">Cimex lectularius</name>
    <name type="common">Bed bug</name>
    <name type="synonym">Acanthia lectularia</name>
    <dbReference type="NCBI Taxonomy" id="79782"/>
    <lineage>
        <taxon>Eukaryota</taxon>
        <taxon>Metazoa</taxon>
        <taxon>Ecdysozoa</taxon>
        <taxon>Arthropoda</taxon>
        <taxon>Hexapoda</taxon>
        <taxon>Insecta</taxon>
        <taxon>Pterygota</taxon>
        <taxon>Neoptera</taxon>
        <taxon>Paraneoptera</taxon>
        <taxon>Hemiptera</taxon>
        <taxon>Heteroptera</taxon>
        <taxon>Panheteroptera</taxon>
        <taxon>Cimicomorpha</taxon>
        <taxon>Cimicidae</taxon>
        <taxon>Cimex</taxon>
    </lineage>
</organism>
<dbReference type="Pfam" id="PF15074">
    <property type="entry name" value="CFAP90"/>
    <property type="match status" value="1"/>
</dbReference>
<evidence type="ECO:0000313" key="2">
    <source>
        <dbReference type="EnsemblMetazoa" id="XP_024082342.1"/>
    </source>
</evidence>
<dbReference type="KEGG" id="clec:112126780"/>
<dbReference type="OrthoDB" id="6991437at2759"/>
<dbReference type="Proteomes" id="UP000494040">
    <property type="component" value="Unassembled WGS sequence"/>
</dbReference>